<evidence type="ECO:0000313" key="2">
    <source>
        <dbReference type="EMBL" id="OIT19905.1"/>
    </source>
</evidence>
<evidence type="ECO:0000313" key="3">
    <source>
        <dbReference type="Proteomes" id="UP000187609"/>
    </source>
</evidence>
<dbReference type="EMBL" id="MJEQ01006007">
    <property type="protein sequence ID" value="OIT19905.1"/>
    <property type="molecule type" value="Genomic_DNA"/>
</dbReference>
<name>A0A1J6KKY3_NICAT</name>
<reference evidence="2" key="1">
    <citation type="submission" date="2016-11" db="EMBL/GenBank/DDBJ databases">
        <title>The genome of Nicotiana attenuata.</title>
        <authorList>
            <person name="Xu S."/>
            <person name="Brockmoeller T."/>
            <person name="Gaquerel E."/>
            <person name="Navarro A."/>
            <person name="Kuhl H."/>
            <person name="Gase K."/>
            <person name="Ling Z."/>
            <person name="Zhou W."/>
            <person name="Kreitzer C."/>
            <person name="Stanke M."/>
            <person name="Tang H."/>
            <person name="Lyons E."/>
            <person name="Pandey P."/>
            <person name="Pandey S.P."/>
            <person name="Timmermann B."/>
            <person name="Baldwin I.T."/>
        </authorList>
    </citation>
    <scope>NUCLEOTIDE SEQUENCE [LARGE SCALE GENOMIC DNA]</scope>
    <source>
        <strain evidence="2">UT</strain>
    </source>
</reference>
<comment type="caution">
    <text evidence="2">The sequence shown here is derived from an EMBL/GenBank/DDBJ whole genome shotgun (WGS) entry which is preliminary data.</text>
</comment>
<accession>A0A1J6KKY3</accession>
<feature type="signal peptide" evidence="1">
    <location>
        <begin position="1"/>
        <end position="16"/>
    </location>
</feature>
<dbReference type="Proteomes" id="UP000187609">
    <property type="component" value="Unassembled WGS sequence"/>
</dbReference>
<feature type="chain" id="PRO_5012001079" evidence="1">
    <location>
        <begin position="17"/>
        <end position="291"/>
    </location>
</feature>
<gene>
    <name evidence="2" type="ORF">A4A49_59130</name>
</gene>
<proteinExistence type="predicted"/>
<sequence length="291" mass="33689">METLLVVLMLSIQSNGLKLHIDCSISTYISTPQEIASIGNKQCNVTNALAMQTTKFLSILKEGCWMKQQCKHNYTKQQECIQDSRYQSITSKAGHYIHNDMIHRKQANSCYYQMWMTEGLHLNKSTEVARGVYLQVLSMRINTSLAIQLREGKSTCTAIRFEWRRLGSTCTHSTGQSLTSCNKVETVENHLGTNQLDAAAEGYGVLLMEKMRRRRRLSFNRERVERKGRYSREWRYGNEMGEMIGIWDICGVGGQMWLLMQILNYERAIHEIGYNHKYKLGRWVLNRLGVQ</sequence>
<keyword evidence="1" id="KW-0732">Signal</keyword>
<protein>
    <submittedName>
        <fullName evidence="2">Uncharacterized protein</fullName>
    </submittedName>
</protein>
<dbReference type="Gramene" id="OIT19905">
    <property type="protein sequence ID" value="OIT19905"/>
    <property type="gene ID" value="A4A49_59130"/>
</dbReference>
<organism evidence="2 3">
    <name type="scientific">Nicotiana attenuata</name>
    <name type="common">Coyote tobacco</name>
    <dbReference type="NCBI Taxonomy" id="49451"/>
    <lineage>
        <taxon>Eukaryota</taxon>
        <taxon>Viridiplantae</taxon>
        <taxon>Streptophyta</taxon>
        <taxon>Embryophyta</taxon>
        <taxon>Tracheophyta</taxon>
        <taxon>Spermatophyta</taxon>
        <taxon>Magnoliopsida</taxon>
        <taxon>eudicotyledons</taxon>
        <taxon>Gunneridae</taxon>
        <taxon>Pentapetalae</taxon>
        <taxon>asterids</taxon>
        <taxon>lamiids</taxon>
        <taxon>Solanales</taxon>
        <taxon>Solanaceae</taxon>
        <taxon>Nicotianoideae</taxon>
        <taxon>Nicotianeae</taxon>
        <taxon>Nicotiana</taxon>
    </lineage>
</organism>
<evidence type="ECO:0000256" key="1">
    <source>
        <dbReference type="SAM" id="SignalP"/>
    </source>
</evidence>
<dbReference type="AlphaFoldDB" id="A0A1J6KKY3"/>
<feature type="non-terminal residue" evidence="2">
    <location>
        <position position="291"/>
    </location>
</feature>
<keyword evidence="3" id="KW-1185">Reference proteome</keyword>